<feature type="domain" description="D-apionate lactonase C-terminal" evidence="3">
    <location>
        <begin position="563"/>
        <end position="611"/>
    </location>
</feature>
<dbReference type="Pfam" id="PF25839">
    <property type="entry name" value="Apionate_lact_C"/>
    <property type="match status" value="1"/>
</dbReference>
<dbReference type="InterPro" id="IPR058788">
    <property type="entry name" value="ApnL_N"/>
</dbReference>
<evidence type="ECO:0000313" key="4">
    <source>
        <dbReference type="EMBL" id="PWJ92358.1"/>
    </source>
</evidence>
<dbReference type="AlphaFoldDB" id="A0A8E2WDR8"/>
<evidence type="ECO:0000259" key="2">
    <source>
        <dbReference type="Pfam" id="PF25838"/>
    </source>
</evidence>
<dbReference type="GeneID" id="61051177"/>
<sequence>MTADAFLLYGTRTVEAEPVRLRAGALSADFVNGNLRTIRHGGTEVLRAIAYIVRDRDWGTYEPALTDLIIDQGANAFSVSYSASCVALDGSRLGFRATIKGSADGRLVFDVSALPESDFETNRCGFCILHPIANLAGSLVTVEHTDGNVVATKLPELIDPWQPFKDIRAITHQVRPSVTAECRMEGDTFEMEDQRNWSDASYKTYVRPLALPWPYVLPADQPLRQTISLSITGEGEAPAAAVASEAVRVELGEAGPRLPDVGVVIYPEDVETALANLSTLTTLGPQQLLFHYDPTRGHGLDALRAFARLANAYPAETSLECVVTCAGDLDAELSGVAGLVREAGLKLSAIAVSPSVDRQSTPPGSAWPDCPPLDDVYAAARRAFPDIRLGGGMFSYFTELNRKRVPADRLDFVTHCTCPIVHAADDLSIMQSLEALPFITQSARAIFGANPYRIGPSTIAMRQNPYGGATKPNPGRQRIAMADSDPRHTGLFAAAWTIGYAARVAPAGLEQLTLSSFTGPFGVLASSGEPVAERSPRPLFRAIKGLCELAGLAHVPARTSDETRVLALAGRSASGKTVAWLANLTADDVRVDISAFGPDHLVMTPYAITRLG</sequence>
<feature type="domain" description="D-apionate lactonase TIM barrel" evidence="2">
    <location>
        <begin position="261"/>
        <end position="551"/>
    </location>
</feature>
<evidence type="ECO:0000313" key="5">
    <source>
        <dbReference type="Proteomes" id="UP000245631"/>
    </source>
</evidence>
<organism evidence="4 5">
    <name type="scientific">Rhizobium loti</name>
    <name type="common">Mesorhizobium loti</name>
    <dbReference type="NCBI Taxonomy" id="381"/>
    <lineage>
        <taxon>Bacteria</taxon>
        <taxon>Pseudomonadati</taxon>
        <taxon>Pseudomonadota</taxon>
        <taxon>Alphaproteobacteria</taxon>
        <taxon>Hyphomicrobiales</taxon>
        <taxon>Phyllobacteriaceae</taxon>
        <taxon>Mesorhizobium</taxon>
    </lineage>
</organism>
<dbReference type="RefSeq" id="WP_109661655.1">
    <property type="nucleotide sequence ID" value="NZ_QGGH01000002.1"/>
</dbReference>
<reference evidence="4 5" key="1">
    <citation type="submission" date="2018-05" db="EMBL/GenBank/DDBJ databases">
        <title>Genomic Encyclopedia of Type Strains, Phase IV (KMG-IV): sequencing the most valuable type-strain genomes for metagenomic binning, comparative biology and taxonomic classification.</title>
        <authorList>
            <person name="Goeker M."/>
        </authorList>
    </citation>
    <scope>NUCLEOTIDE SEQUENCE [LARGE SCALE GENOMIC DNA]</scope>
    <source>
        <strain evidence="4 5">DSM 2626</strain>
    </source>
</reference>
<evidence type="ECO:0000259" key="1">
    <source>
        <dbReference type="Pfam" id="PF25837"/>
    </source>
</evidence>
<dbReference type="Pfam" id="PF25838">
    <property type="entry name" value="Apionate_lact_M"/>
    <property type="match status" value="1"/>
</dbReference>
<proteinExistence type="predicted"/>
<dbReference type="EMBL" id="QGGH01000002">
    <property type="protein sequence ID" value="PWJ92358.1"/>
    <property type="molecule type" value="Genomic_DNA"/>
</dbReference>
<evidence type="ECO:0000259" key="3">
    <source>
        <dbReference type="Pfam" id="PF25839"/>
    </source>
</evidence>
<dbReference type="InterPro" id="IPR058789">
    <property type="entry name" value="ApnL_C"/>
</dbReference>
<dbReference type="Proteomes" id="UP000245631">
    <property type="component" value="Unassembled WGS sequence"/>
</dbReference>
<protein>
    <submittedName>
        <fullName evidence="4">Uncharacterized protein</fullName>
    </submittedName>
</protein>
<dbReference type="InterPro" id="IPR058787">
    <property type="entry name" value="ApnL_M"/>
</dbReference>
<gene>
    <name evidence="4" type="ORF">C8D77_102130</name>
</gene>
<accession>A0A8E2WDR8</accession>
<name>A0A8E2WDR8_RHILI</name>
<feature type="domain" description="D-apionate lactonase N-terminal" evidence="1">
    <location>
        <begin position="7"/>
        <end position="233"/>
    </location>
</feature>
<comment type="caution">
    <text evidence="4">The sequence shown here is derived from an EMBL/GenBank/DDBJ whole genome shotgun (WGS) entry which is preliminary data.</text>
</comment>
<dbReference type="Pfam" id="PF25837">
    <property type="entry name" value="Apionate_lact_N"/>
    <property type="match status" value="1"/>
</dbReference>